<evidence type="ECO:0000313" key="7">
    <source>
        <dbReference type="EMBL" id="EEB07618.1"/>
    </source>
</evidence>
<dbReference type="JaponicusDB" id="SJAG_02715">
    <property type="gene designation" value="mil1"/>
</dbReference>
<comment type="subcellular location">
    <subcellularLocation>
        <location evidence="1">Membrane</location>
        <topology evidence="1">Multi-pass membrane protein</topology>
    </subcellularLocation>
</comment>
<dbReference type="OrthoDB" id="277931at2759"/>
<proteinExistence type="inferred from homology"/>
<dbReference type="PANTHER" id="PTHR17920">
    <property type="entry name" value="TRANSMEMBRANE AND COILED-COIL DOMAIN-CONTAINING PROTEIN 4 TMCO4"/>
    <property type="match status" value="1"/>
</dbReference>
<feature type="transmembrane region" description="Helical" evidence="6">
    <location>
        <begin position="181"/>
        <end position="206"/>
    </location>
</feature>
<evidence type="ECO:0000256" key="1">
    <source>
        <dbReference type="ARBA" id="ARBA00004141"/>
    </source>
</evidence>
<evidence type="ECO:0000256" key="2">
    <source>
        <dbReference type="ARBA" id="ARBA00009824"/>
    </source>
</evidence>
<keyword evidence="3 6" id="KW-0812">Transmembrane</keyword>
<accession>B6K0Z7</accession>
<dbReference type="GO" id="GO:0016020">
    <property type="term" value="C:membrane"/>
    <property type="evidence" value="ECO:0007669"/>
    <property type="project" value="UniProtKB-SubCell"/>
</dbReference>
<dbReference type="AlphaFoldDB" id="B6K0Z7"/>
<evidence type="ECO:0000256" key="4">
    <source>
        <dbReference type="ARBA" id="ARBA00022989"/>
    </source>
</evidence>
<dbReference type="ESTHER" id="schjy-b6k0z7">
    <property type="family name" value="Duf_726"/>
</dbReference>
<dbReference type="Gene3D" id="3.40.50.1820">
    <property type="entry name" value="alpha/beta hydrolase"/>
    <property type="match status" value="1"/>
</dbReference>
<reference evidence="7 9" key="1">
    <citation type="journal article" date="2011" name="Science">
        <title>Comparative functional genomics of the fission yeasts.</title>
        <authorList>
            <person name="Rhind N."/>
            <person name="Chen Z."/>
            <person name="Yassour M."/>
            <person name="Thompson D.A."/>
            <person name="Haas B.J."/>
            <person name="Habib N."/>
            <person name="Wapinski I."/>
            <person name="Roy S."/>
            <person name="Lin M.F."/>
            <person name="Heiman D.I."/>
            <person name="Young S.K."/>
            <person name="Furuya K."/>
            <person name="Guo Y."/>
            <person name="Pidoux A."/>
            <person name="Chen H.M."/>
            <person name="Robbertse B."/>
            <person name="Goldberg J.M."/>
            <person name="Aoki K."/>
            <person name="Bayne E.H."/>
            <person name="Berlin A.M."/>
            <person name="Desjardins C.A."/>
            <person name="Dobbs E."/>
            <person name="Dukaj L."/>
            <person name="Fan L."/>
            <person name="FitzGerald M.G."/>
            <person name="French C."/>
            <person name="Gujja S."/>
            <person name="Hansen K."/>
            <person name="Keifenheim D."/>
            <person name="Levin J.Z."/>
            <person name="Mosher R.A."/>
            <person name="Mueller C.A."/>
            <person name="Pfiffner J."/>
            <person name="Priest M."/>
            <person name="Russ C."/>
            <person name="Smialowska A."/>
            <person name="Swoboda P."/>
            <person name="Sykes S.M."/>
            <person name="Vaughn M."/>
            <person name="Vengrova S."/>
            <person name="Yoder R."/>
            <person name="Zeng Q."/>
            <person name="Allshire R."/>
            <person name="Baulcombe D."/>
            <person name="Birren B.W."/>
            <person name="Brown W."/>
            <person name="Ekwall K."/>
            <person name="Kellis M."/>
            <person name="Leatherwood J."/>
            <person name="Levin H."/>
            <person name="Margalit H."/>
            <person name="Martienssen R."/>
            <person name="Nieduszynski C.A."/>
            <person name="Spatafora J.W."/>
            <person name="Friedman N."/>
            <person name="Dalgaard J.Z."/>
            <person name="Baumann P."/>
            <person name="Niki H."/>
            <person name="Regev A."/>
            <person name="Nusbaum C."/>
        </authorList>
    </citation>
    <scope>NUCLEOTIDE SEQUENCE [LARGE SCALE GENOMIC DNA]</scope>
    <source>
        <strain evidence="9">yFS275 / FY16936</strain>
    </source>
</reference>
<dbReference type="SUPFAM" id="SSF53474">
    <property type="entry name" value="alpha/beta-Hydrolases"/>
    <property type="match status" value="1"/>
</dbReference>
<organism evidence="7 9">
    <name type="scientific">Schizosaccharomyces japonicus (strain yFS275 / FY16936)</name>
    <name type="common">Fission yeast</name>
    <dbReference type="NCBI Taxonomy" id="402676"/>
    <lineage>
        <taxon>Eukaryota</taxon>
        <taxon>Fungi</taxon>
        <taxon>Dikarya</taxon>
        <taxon>Ascomycota</taxon>
        <taxon>Taphrinomycotina</taxon>
        <taxon>Schizosaccharomycetes</taxon>
        <taxon>Schizosaccharomycetales</taxon>
        <taxon>Schizosaccharomycetaceae</taxon>
        <taxon>Schizosaccharomyces</taxon>
    </lineage>
</organism>
<evidence type="ECO:0000313" key="9">
    <source>
        <dbReference type="Proteomes" id="UP000001744"/>
    </source>
</evidence>
<dbReference type="InterPro" id="IPR029058">
    <property type="entry name" value="AB_hydrolase_fold"/>
</dbReference>
<keyword evidence="9" id="KW-1185">Reference proteome</keyword>
<evidence type="ECO:0000313" key="8">
    <source>
        <dbReference type="JaponicusDB" id="SJAG_02715"/>
    </source>
</evidence>
<dbReference type="Pfam" id="PF05277">
    <property type="entry name" value="DUF726"/>
    <property type="match status" value="1"/>
</dbReference>
<dbReference type="HOGENOM" id="CLU_007407_0_1_1"/>
<keyword evidence="5 6" id="KW-0472">Membrane</keyword>
<comment type="similarity">
    <text evidence="2">Belongs to the TMCO4 family.</text>
</comment>
<protein>
    <submittedName>
        <fullName evidence="7">DUF726 family protein</fullName>
    </submittedName>
</protein>
<dbReference type="VEuPathDB" id="FungiDB:SJAG_02715"/>
<dbReference type="InterPro" id="IPR007941">
    <property type="entry name" value="DUF726"/>
</dbReference>
<dbReference type="RefSeq" id="XP_002173911.1">
    <property type="nucleotide sequence ID" value="XM_002173875.1"/>
</dbReference>
<dbReference type="PANTHER" id="PTHR17920:SF22">
    <property type="entry name" value="DUF726 DOMAIN PROTEIN (AFU_ORTHOLOGUE AFUA_2G12860)"/>
    <property type="match status" value="1"/>
</dbReference>
<gene>
    <name evidence="8" type="primary">mil1</name>
    <name evidence="7" type="ORF">SJAG_02715</name>
</gene>
<dbReference type="EMBL" id="KE651166">
    <property type="protein sequence ID" value="EEB07618.1"/>
    <property type="molecule type" value="Genomic_DNA"/>
</dbReference>
<dbReference type="Proteomes" id="UP000001744">
    <property type="component" value="Unassembled WGS sequence"/>
</dbReference>
<dbReference type="OMA" id="FAFIPIR"/>
<evidence type="ECO:0000256" key="6">
    <source>
        <dbReference type="SAM" id="Phobius"/>
    </source>
</evidence>
<evidence type="ECO:0000256" key="5">
    <source>
        <dbReference type="ARBA" id="ARBA00023136"/>
    </source>
</evidence>
<name>B6K0Z7_SCHJY</name>
<sequence length="568" mass="63007">MAEALIELFSDDDCTRYTIFIAESIARLQGRFQVLTKCNGQHLRKQSVFTATKNCLKAFDQWALRVVQKTGKVLDPALREHHAVKPKKEKEKPTKAQELSREQLDECFIKCLLLMLLSLEEYTSLSRALLFEVSGGLQLPVDVVYKAEMSTTSLLLETFKQLEADQSVTQMSRKQRIRRRVLIGVSGLAGGAILGLTGGLAAPLVVTGLGTLFAGLGLSTAVGATCLGTLATSIPFITTLFGGFGAKMGVEHMRNISRGLNDFMFVPLSVESRLPVTLCVSGWLTEYNDFSEPWVPLFTGPKSFVLGDAYALRFEVGALLKLGKTFSELMYSTSLNWVKYEVLRRTFASALMTALWPVALVKLGRVVNNPWRVAFNLAEKAGVALANALCQRAQGQRPVTLIGYSLGARVISRCLLCLAERGEHALVENAILLGAPVPTDWDEWFIMRSVIVGRLVNVYSTHDYILRLVYRTQSIQASVAGLEPVEKVPLVENIDVSDMVEGHLQYRWSLLEILKDRVRLPGITSEDVKKAGQVSAQMEAREKEQYAEKKEHVFFNAEVNQPPPLPPR</sequence>
<dbReference type="GeneID" id="7051094"/>
<dbReference type="eggNOG" id="KOG2385">
    <property type="taxonomic scope" value="Eukaryota"/>
</dbReference>
<feature type="transmembrane region" description="Helical" evidence="6">
    <location>
        <begin position="212"/>
        <end position="244"/>
    </location>
</feature>
<evidence type="ECO:0000256" key="3">
    <source>
        <dbReference type="ARBA" id="ARBA00022692"/>
    </source>
</evidence>
<keyword evidence="4 6" id="KW-1133">Transmembrane helix</keyword>